<dbReference type="FunFam" id="2.30.130.40:FF:000006">
    <property type="entry name" value="Lon protease homolog, mitochondrial"/>
    <property type="match status" value="1"/>
</dbReference>
<dbReference type="AlphaFoldDB" id="A0A9P9ATF9"/>
<dbReference type="SMART" id="SM00382">
    <property type="entry name" value="AAA"/>
    <property type="match status" value="1"/>
</dbReference>
<feature type="compositionally biased region" description="Basic and acidic residues" evidence="14">
    <location>
        <begin position="91"/>
        <end position="114"/>
    </location>
</feature>
<dbReference type="Gene3D" id="1.10.8.60">
    <property type="match status" value="1"/>
</dbReference>
<evidence type="ECO:0000313" key="18">
    <source>
        <dbReference type="Proteomes" id="UP000777438"/>
    </source>
</evidence>
<evidence type="ECO:0000256" key="14">
    <source>
        <dbReference type="SAM" id="MobiDB-lite"/>
    </source>
</evidence>
<feature type="active site" evidence="11 12">
    <location>
        <position position="986"/>
    </location>
</feature>
<dbReference type="GO" id="GO:0070407">
    <property type="term" value="P:oxidation-dependent protein catabolic process"/>
    <property type="evidence" value="ECO:0007669"/>
    <property type="project" value="UniProtKB-UniRule"/>
</dbReference>
<feature type="compositionally biased region" description="Basic and acidic residues" evidence="14">
    <location>
        <begin position="149"/>
        <end position="162"/>
    </location>
</feature>
<dbReference type="Pfam" id="PF22667">
    <property type="entry name" value="Lon_lid"/>
    <property type="match status" value="1"/>
</dbReference>
<feature type="domain" description="Lon proteolytic" evidence="15">
    <location>
        <begin position="894"/>
        <end position="1080"/>
    </location>
</feature>
<keyword evidence="8 11" id="KW-0238">DNA-binding</keyword>
<accession>A0A9P9ATF9</accession>
<dbReference type="SUPFAM" id="SSF54211">
    <property type="entry name" value="Ribosomal protein S5 domain 2-like"/>
    <property type="match status" value="1"/>
</dbReference>
<dbReference type="FunFam" id="3.40.50.300:FF:000021">
    <property type="entry name" value="Lon protease homolog"/>
    <property type="match status" value="1"/>
</dbReference>
<feature type="compositionally biased region" description="Basic and acidic residues" evidence="14">
    <location>
        <begin position="850"/>
        <end position="859"/>
    </location>
</feature>
<dbReference type="PROSITE" id="PS51786">
    <property type="entry name" value="LON_PROTEOLYTIC"/>
    <property type="match status" value="1"/>
</dbReference>
<dbReference type="GO" id="GO:0003697">
    <property type="term" value="F:single-stranded DNA binding"/>
    <property type="evidence" value="ECO:0007669"/>
    <property type="project" value="TreeGrafter"/>
</dbReference>
<dbReference type="GO" id="GO:0141164">
    <property type="term" value="P:mitochondrial protein quality control"/>
    <property type="evidence" value="ECO:0007669"/>
    <property type="project" value="UniProtKB-ARBA"/>
</dbReference>
<dbReference type="GO" id="GO:0034599">
    <property type="term" value="P:cellular response to oxidative stress"/>
    <property type="evidence" value="ECO:0007669"/>
    <property type="project" value="UniProtKB-UniRule"/>
</dbReference>
<dbReference type="PRINTS" id="PR00830">
    <property type="entry name" value="ENDOLAPTASE"/>
</dbReference>
<feature type="compositionally biased region" description="Basic and acidic residues" evidence="14">
    <location>
        <begin position="819"/>
        <end position="842"/>
    </location>
</feature>
<dbReference type="PANTHER" id="PTHR43718:SF2">
    <property type="entry name" value="LON PROTEASE HOMOLOG, MITOCHONDRIAL"/>
    <property type="match status" value="1"/>
</dbReference>
<keyword evidence="5 11" id="KW-0720">Serine protease</keyword>
<evidence type="ECO:0000259" key="15">
    <source>
        <dbReference type="PROSITE" id="PS51786"/>
    </source>
</evidence>
<evidence type="ECO:0000256" key="8">
    <source>
        <dbReference type="ARBA" id="ARBA00023125"/>
    </source>
</evidence>
<dbReference type="InterPro" id="IPR015947">
    <property type="entry name" value="PUA-like_sf"/>
</dbReference>
<dbReference type="EC" id="3.4.21.53" evidence="11"/>
<dbReference type="SUPFAM" id="SSF52540">
    <property type="entry name" value="P-loop containing nucleoside triphosphate hydrolases"/>
    <property type="match status" value="1"/>
</dbReference>
<dbReference type="Pfam" id="PF02190">
    <property type="entry name" value="LON_substr_bdg"/>
    <property type="match status" value="1"/>
</dbReference>
<dbReference type="FunFam" id="3.30.230.10:FF:000015">
    <property type="entry name" value="Lon protease homolog, mitochondrial"/>
    <property type="match status" value="1"/>
</dbReference>
<evidence type="ECO:0000313" key="17">
    <source>
        <dbReference type="EMBL" id="KAH6895823.1"/>
    </source>
</evidence>
<comment type="subunit">
    <text evidence="11">Homohexamer or homoheptamer. Organized in a ring with a central cavity.</text>
</comment>
<feature type="compositionally biased region" description="Gly residues" evidence="14">
    <location>
        <begin position="135"/>
        <end position="148"/>
    </location>
</feature>
<feature type="region of interest" description="Disordered" evidence="14">
    <location>
        <begin position="813"/>
        <end position="861"/>
    </location>
</feature>
<dbReference type="InterPro" id="IPR027417">
    <property type="entry name" value="P-loop_NTPase"/>
</dbReference>
<keyword evidence="4 11" id="KW-0378">Hydrolase</keyword>
<dbReference type="InterPro" id="IPR014721">
    <property type="entry name" value="Ribsml_uS5_D2-typ_fold_subgr"/>
</dbReference>
<dbReference type="InterPro" id="IPR008268">
    <property type="entry name" value="Peptidase_S16_AS"/>
</dbReference>
<sequence>MIPRSRLSGRLILERTAAQASRIPSGAVTRRWASSPAYRNTHICSRRLPALHPRLAGAAFSTSARLSKKDESDKSFFDSAIEPPTEPLSEEEAKANLEHRRKDTEEKLSAEAKNADSSASAKNSGTPPDNKAGSAAGGAGSGSGNDGSEGGKRGRKSAEKALQKPVVPEVYPQVLAIPIARRPLFPGFYKAITIKDPDVATAITESIKRGQPYVGAFLFKDENEDEDVIRNPDDVYDVGVFAQITSAFPIHGQEGALTAILYPHRRIKLSSLLPPGGPDAKKSDPKTESTPEPIPQKPTEEEPTQEKKGDVVASFEESAVEKKPDQTTEKYEPTSFLKKYPVSLVNVENLVDEPYDPKSPVIRAVTNEIVNVFKEVATMNNLFRDQISTFSMSQSTGNVTSEPAKLADFAAAVSSGEQKELQEVLGCLNVEERMQKALVVLKKELMNAQLQSKISKDVENKISKRQREYWLMEQMKGIRRELGLESDGKDKLIEKFKEKASKLAMPDPVRKVFDEEVNKLAHLETAASEFNVTRNYLDWLTQIPWGQRSPENFGIPNAVAVLDEDHHGLKDVKDRILEFIAVGKLRGTVEGKILCFVGPPGVGKTSIGKSIARALNREYYRFSVGGLTDVAEIKGHRRTYVGALPGRIIQALKKCQTENPLILIDEIDKIGRGYQGDPSSALLELLDPEQNSSFLDHYMDVPVDLSKVLFVCTANMTDTIPRPLLDRMELISLSGYVADEKMAIAQRYLAPAAKDAAGLKEADVNLSEEAIEELIKSYCRESGVRNLKKQIEKVYRKSALKIVQELGEEVLPEEDALTDEGKAALEETEKKTETAAEGKEASSETSTEPGEVKATEKPRKPLKVPDSVHVVIGKDNLNDYVGPPVFTSDRLYDVSPPGVSMGLAWTQLGGAAMYIESILQAPLLSTTRPHLEITGNLKTVMKESTTIAYSFAKSFMVKQYPENRFFDNAKMHLHVPDGAVSKDGPSAGITMTTSLLSLALDTPVNPTIAMTGEITLTGKVLRIGGLREKTVAARRAGCKTIIFPKDNMSDWLELPENIKEGLEGHPVAWYPEVFNLVFPELDHEKANECRIPKKKKDSDAAEEDD</sequence>
<name>A0A9P9ATF9_9HYPO</name>
<dbReference type="SUPFAM" id="SSF88697">
    <property type="entry name" value="PUA domain-like"/>
    <property type="match status" value="1"/>
</dbReference>
<evidence type="ECO:0000256" key="1">
    <source>
        <dbReference type="ARBA" id="ARBA00004305"/>
    </source>
</evidence>
<dbReference type="GO" id="GO:0005759">
    <property type="term" value="C:mitochondrial matrix"/>
    <property type="evidence" value="ECO:0007669"/>
    <property type="project" value="UniProtKB-SubCell"/>
</dbReference>
<comment type="caution">
    <text evidence="17">The sequence shown here is derived from an EMBL/GenBank/DDBJ whole genome shotgun (WGS) entry which is preliminary data.</text>
</comment>
<feature type="region of interest" description="Disordered" evidence="14">
    <location>
        <begin position="60"/>
        <end position="162"/>
    </location>
</feature>
<keyword evidence="18" id="KW-1185">Reference proteome</keyword>
<evidence type="ECO:0000256" key="7">
    <source>
        <dbReference type="ARBA" id="ARBA00022946"/>
    </source>
</evidence>
<feature type="domain" description="Lon N-terminal" evidence="16">
    <location>
        <begin position="174"/>
        <end position="445"/>
    </location>
</feature>
<dbReference type="InterPro" id="IPR008269">
    <property type="entry name" value="Lon_proteolytic"/>
</dbReference>
<dbReference type="Pfam" id="PF00004">
    <property type="entry name" value="AAA"/>
    <property type="match status" value="1"/>
</dbReference>
<dbReference type="CDD" id="cd19500">
    <property type="entry name" value="RecA-like_Lon"/>
    <property type="match status" value="1"/>
</dbReference>
<evidence type="ECO:0000256" key="10">
    <source>
        <dbReference type="ARBA" id="ARBA00050665"/>
    </source>
</evidence>
<feature type="compositionally biased region" description="Basic and acidic residues" evidence="14">
    <location>
        <begin position="67"/>
        <end position="76"/>
    </location>
</feature>
<dbReference type="InterPro" id="IPR027503">
    <property type="entry name" value="Lonm_euk"/>
</dbReference>
<dbReference type="HAMAP" id="MF_03120">
    <property type="entry name" value="lonm_euk"/>
    <property type="match status" value="1"/>
</dbReference>
<dbReference type="InterPro" id="IPR020568">
    <property type="entry name" value="Ribosomal_Su5_D2-typ_SF"/>
</dbReference>
<keyword evidence="2 11" id="KW-0645">Protease</keyword>
<proteinExistence type="inferred from homology"/>
<dbReference type="GO" id="GO:0051131">
    <property type="term" value="P:chaperone-mediated protein complex assembly"/>
    <property type="evidence" value="ECO:0007669"/>
    <property type="project" value="UniProtKB-UniRule"/>
</dbReference>
<evidence type="ECO:0000256" key="11">
    <source>
        <dbReference type="HAMAP-Rule" id="MF_03120"/>
    </source>
</evidence>
<dbReference type="InterPro" id="IPR003111">
    <property type="entry name" value="Lon_prtase_N"/>
</dbReference>
<dbReference type="FunFam" id="1.20.58.1480:FF:000003">
    <property type="entry name" value="Lon protease homolog, mitochondrial"/>
    <property type="match status" value="1"/>
</dbReference>
<dbReference type="Gene3D" id="2.30.130.40">
    <property type="entry name" value="LON domain-like"/>
    <property type="match status" value="1"/>
</dbReference>
<evidence type="ECO:0000256" key="5">
    <source>
        <dbReference type="ARBA" id="ARBA00022825"/>
    </source>
</evidence>
<dbReference type="PROSITE" id="PS01046">
    <property type="entry name" value="LON_SER"/>
    <property type="match status" value="1"/>
</dbReference>
<dbReference type="PANTHER" id="PTHR43718">
    <property type="entry name" value="LON PROTEASE"/>
    <property type="match status" value="1"/>
</dbReference>
<feature type="compositionally biased region" description="Low complexity" evidence="14">
    <location>
        <begin position="115"/>
        <end position="134"/>
    </location>
</feature>
<comment type="catalytic activity">
    <reaction evidence="10 11">
        <text>Hydrolysis of proteins in presence of ATP.</text>
        <dbReference type="EC" id="3.4.21.53"/>
    </reaction>
</comment>
<dbReference type="GO" id="GO:0043565">
    <property type="term" value="F:sequence-specific DNA binding"/>
    <property type="evidence" value="ECO:0007669"/>
    <property type="project" value="UniProtKB-UniRule"/>
</dbReference>
<evidence type="ECO:0000256" key="13">
    <source>
        <dbReference type="RuleBase" id="RU000591"/>
    </source>
</evidence>
<feature type="binding site" evidence="11">
    <location>
        <begin position="598"/>
        <end position="605"/>
    </location>
    <ligand>
        <name>ATP</name>
        <dbReference type="ChEBI" id="CHEBI:30616"/>
    </ligand>
</feature>
<evidence type="ECO:0000256" key="2">
    <source>
        <dbReference type="ARBA" id="ARBA00022670"/>
    </source>
</evidence>
<protein>
    <recommendedName>
        <fullName evidence="11">Lon protease homolog, mitochondrial</fullName>
        <ecNumber evidence="11">3.4.21.53</ecNumber>
    </recommendedName>
</protein>
<comment type="similarity">
    <text evidence="11 12 13">Belongs to the peptidase S16 family.</text>
</comment>
<feature type="compositionally biased region" description="Basic and acidic residues" evidence="14">
    <location>
        <begin position="298"/>
        <end position="310"/>
    </location>
</feature>
<feature type="active site" evidence="11 12">
    <location>
        <position position="1029"/>
    </location>
</feature>
<dbReference type="GO" id="GO:0004176">
    <property type="term" value="F:ATP-dependent peptidase activity"/>
    <property type="evidence" value="ECO:0007669"/>
    <property type="project" value="UniProtKB-UniRule"/>
</dbReference>
<feature type="compositionally biased region" description="Basic and acidic residues" evidence="14">
    <location>
        <begin position="279"/>
        <end position="289"/>
    </location>
</feature>
<keyword evidence="6 11" id="KW-0067">ATP-binding</keyword>
<evidence type="ECO:0000256" key="6">
    <source>
        <dbReference type="ARBA" id="ARBA00022840"/>
    </source>
</evidence>
<dbReference type="InterPro" id="IPR046336">
    <property type="entry name" value="Lon_prtase_N_sf"/>
</dbReference>
<comment type="subcellular location">
    <subcellularLocation>
        <location evidence="1 11">Mitochondrion matrix</location>
    </subcellularLocation>
</comment>
<keyword evidence="3 11" id="KW-0547">Nucleotide-binding</keyword>
<dbReference type="InterPro" id="IPR027065">
    <property type="entry name" value="Lon_Prtase"/>
</dbReference>
<keyword evidence="7" id="KW-0809">Transit peptide</keyword>
<dbReference type="Gene3D" id="1.20.5.5270">
    <property type="match status" value="1"/>
</dbReference>
<evidence type="ECO:0000259" key="16">
    <source>
        <dbReference type="PROSITE" id="PS51787"/>
    </source>
</evidence>
<keyword evidence="9 11" id="KW-0496">Mitochondrion</keyword>
<feature type="region of interest" description="Disordered" evidence="14">
    <location>
        <begin position="271"/>
        <end position="329"/>
    </location>
</feature>
<reference evidence="17 18" key="1">
    <citation type="journal article" date="2021" name="Nat. Commun.">
        <title>Genetic determinants of endophytism in the Arabidopsis root mycobiome.</title>
        <authorList>
            <person name="Mesny F."/>
            <person name="Miyauchi S."/>
            <person name="Thiergart T."/>
            <person name="Pickel B."/>
            <person name="Atanasova L."/>
            <person name="Karlsson M."/>
            <person name="Huettel B."/>
            <person name="Barry K.W."/>
            <person name="Haridas S."/>
            <person name="Chen C."/>
            <person name="Bauer D."/>
            <person name="Andreopoulos W."/>
            <person name="Pangilinan J."/>
            <person name="LaButti K."/>
            <person name="Riley R."/>
            <person name="Lipzen A."/>
            <person name="Clum A."/>
            <person name="Drula E."/>
            <person name="Henrissat B."/>
            <person name="Kohler A."/>
            <person name="Grigoriev I.V."/>
            <person name="Martin F.M."/>
            <person name="Hacquard S."/>
        </authorList>
    </citation>
    <scope>NUCLEOTIDE SEQUENCE [LARGE SCALE GENOMIC DNA]</scope>
    <source>
        <strain evidence="17 18">MPI-CAGE-CH-0241</strain>
    </source>
</reference>
<dbReference type="PROSITE" id="PS51787">
    <property type="entry name" value="LON_N"/>
    <property type="match status" value="1"/>
</dbReference>
<dbReference type="EMBL" id="JAGPYM010000004">
    <property type="protein sequence ID" value="KAH6895823.1"/>
    <property type="molecule type" value="Genomic_DNA"/>
</dbReference>
<dbReference type="InterPro" id="IPR004815">
    <property type="entry name" value="Lon_bac/euk-typ"/>
</dbReference>
<dbReference type="Gene3D" id="1.20.58.1480">
    <property type="match status" value="1"/>
</dbReference>
<dbReference type="Gene3D" id="3.30.230.10">
    <property type="match status" value="1"/>
</dbReference>
<evidence type="ECO:0000256" key="3">
    <source>
        <dbReference type="ARBA" id="ARBA00022741"/>
    </source>
</evidence>
<dbReference type="FunFam" id="1.10.8.60:FF:000113">
    <property type="entry name" value="Lon protease homolog, mitochondrial"/>
    <property type="match status" value="1"/>
</dbReference>
<dbReference type="GO" id="GO:0004252">
    <property type="term" value="F:serine-type endopeptidase activity"/>
    <property type="evidence" value="ECO:0007669"/>
    <property type="project" value="UniProtKB-UniRule"/>
</dbReference>
<dbReference type="InterPro" id="IPR003593">
    <property type="entry name" value="AAA+_ATPase"/>
</dbReference>
<dbReference type="Pfam" id="PF05362">
    <property type="entry name" value="Lon_C"/>
    <property type="match status" value="1"/>
</dbReference>
<dbReference type="NCBIfam" id="TIGR00763">
    <property type="entry name" value="lon"/>
    <property type="match status" value="1"/>
</dbReference>
<dbReference type="GO" id="GO:0005524">
    <property type="term" value="F:ATP binding"/>
    <property type="evidence" value="ECO:0007669"/>
    <property type="project" value="UniProtKB-UniRule"/>
</dbReference>
<gene>
    <name evidence="11" type="primary">PIM1</name>
    <name evidence="17" type="ORF">B0T10DRAFT_478947</name>
</gene>
<organism evidence="17 18">
    <name type="scientific">Thelonectria olida</name>
    <dbReference type="NCBI Taxonomy" id="1576542"/>
    <lineage>
        <taxon>Eukaryota</taxon>
        <taxon>Fungi</taxon>
        <taxon>Dikarya</taxon>
        <taxon>Ascomycota</taxon>
        <taxon>Pezizomycotina</taxon>
        <taxon>Sordariomycetes</taxon>
        <taxon>Hypocreomycetidae</taxon>
        <taxon>Hypocreales</taxon>
        <taxon>Nectriaceae</taxon>
        <taxon>Thelonectria</taxon>
    </lineage>
</organism>
<dbReference type="Proteomes" id="UP000777438">
    <property type="component" value="Unassembled WGS sequence"/>
</dbReference>
<dbReference type="OrthoDB" id="2411602at2759"/>
<dbReference type="InterPro" id="IPR003959">
    <property type="entry name" value="ATPase_AAA_core"/>
</dbReference>
<dbReference type="Gene3D" id="3.40.50.300">
    <property type="entry name" value="P-loop containing nucleotide triphosphate hydrolases"/>
    <property type="match status" value="1"/>
</dbReference>
<dbReference type="GO" id="GO:0007005">
    <property type="term" value="P:mitochondrion organization"/>
    <property type="evidence" value="ECO:0007669"/>
    <property type="project" value="TreeGrafter"/>
</dbReference>
<feature type="compositionally biased region" description="Basic and acidic residues" evidence="14">
    <location>
        <begin position="319"/>
        <end position="329"/>
    </location>
</feature>
<evidence type="ECO:0000256" key="12">
    <source>
        <dbReference type="PROSITE-ProRule" id="PRU01122"/>
    </source>
</evidence>
<dbReference type="FunFam" id="1.20.5.5270:FF:000001">
    <property type="entry name" value="Lon protease homolog, mitochondrial"/>
    <property type="match status" value="1"/>
</dbReference>
<evidence type="ECO:0000256" key="9">
    <source>
        <dbReference type="ARBA" id="ARBA00023128"/>
    </source>
</evidence>
<evidence type="ECO:0000256" key="4">
    <source>
        <dbReference type="ARBA" id="ARBA00022801"/>
    </source>
</evidence>
<dbReference type="SMART" id="SM00464">
    <property type="entry name" value="LON"/>
    <property type="match status" value="1"/>
</dbReference>
<comment type="function">
    <text evidence="11">ATP-dependent serine protease that mediates the selective degradation of misfolded, unassembled or oxidatively damaged polypeptides as well as certain short-lived regulatory proteins in the mitochondrial matrix. May also have a chaperone function in the assembly of inner membrane protein complexes. Participates in the regulation of mitochondrial gene expression and in the maintenance of the integrity of the mitochondrial genome. Binds to mitochondrial DNA in a site-specific manner.</text>
</comment>
<dbReference type="InterPro" id="IPR054594">
    <property type="entry name" value="Lon_lid"/>
</dbReference>
<dbReference type="GO" id="GO:0016887">
    <property type="term" value="F:ATP hydrolysis activity"/>
    <property type="evidence" value="ECO:0007669"/>
    <property type="project" value="UniProtKB-UniRule"/>
</dbReference>